<comment type="similarity">
    <text evidence="2 7 8">Belongs to the peptidase S8 family.</text>
</comment>
<reference evidence="11 12" key="1">
    <citation type="submission" date="2018-04" db="EMBL/GenBank/DDBJ databases">
        <title>Genomic Encyclopedia of Archaeal and Bacterial Type Strains, Phase II (KMG-II): from individual species to whole genera.</title>
        <authorList>
            <person name="Goeker M."/>
        </authorList>
    </citation>
    <scope>NUCLEOTIDE SEQUENCE [LARGE SCALE GENOMIC DNA]</scope>
    <source>
        <strain evidence="11 12">DSM 45169</strain>
    </source>
</reference>
<evidence type="ECO:0000256" key="1">
    <source>
        <dbReference type="ARBA" id="ARBA00004613"/>
    </source>
</evidence>
<feature type="domain" description="Fervidolysin-like N-terminal prodomain" evidence="10">
    <location>
        <begin position="30"/>
        <end position="102"/>
    </location>
</feature>
<evidence type="ECO:0000256" key="2">
    <source>
        <dbReference type="ARBA" id="ARBA00011073"/>
    </source>
</evidence>
<dbReference type="InterPro" id="IPR015500">
    <property type="entry name" value="Peptidase_S8_subtilisin-rel"/>
</dbReference>
<accession>A0A2T4ZAA7</accession>
<feature type="active site" description="Charge relay system" evidence="7">
    <location>
        <position position="354"/>
    </location>
</feature>
<feature type="active site" description="Charge relay system" evidence="7">
    <location>
        <position position="166"/>
    </location>
</feature>
<dbReference type="GO" id="GO:0004252">
    <property type="term" value="F:serine-type endopeptidase activity"/>
    <property type="evidence" value="ECO:0007669"/>
    <property type="project" value="UniProtKB-UniRule"/>
</dbReference>
<proteinExistence type="inferred from homology"/>
<dbReference type="InterPro" id="IPR037045">
    <property type="entry name" value="S8pro/Inhibitor_I9_sf"/>
</dbReference>
<feature type="domain" description="Peptidase S8/S53" evidence="9">
    <location>
        <begin position="158"/>
        <end position="388"/>
    </location>
</feature>
<organism evidence="11 12">
    <name type="scientific">Desmospora activa DSM 45169</name>
    <dbReference type="NCBI Taxonomy" id="1121389"/>
    <lineage>
        <taxon>Bacteria</taxon>
        <taxon>Bacillati</taxon>
        <taxon>Bacillota</taxon>
        <taxon>Bacilli</taxon>
        <taxon>Bacillales</taxon>
        <taxon>Thermoactinomycetaceae</taxon>
        <taxon>Desmospora</taxon>
    </lineage>
</organism>
<evidence type="ECO:0000256" key="8">
    <source>
        <dbReference type="RuleBase" id="RU003355"/>
    </source>
</evidence>
<dbReference type="RefSeq" id="WP_107725575.1">
    <property type="nucleotide sequence ID" value="NZ_PZZP01000001.1"/>
</dbReference>
<comment type="subcellular location">
    <subcellularLocation>
        <location evidence="1">Secreted</location>
    </subcellularLocation>
</comment>
<feature type="active site" description="Charge relay system" evidence="7">
    <location>
        <position position="199"/>
    </location>
</feature>
<dbReference type="InterPro" id="IPR022398">
    <property type="entry name" value="Peptidase_S8_His-AS"/>
</dbReference>
<dbReference type="InterPro" id="IPR023827">
    <property type="entry name" value="Peptidase_S8_Asp-AS"/>
</dbReference>
<keyword evidence="6 7" id="KW-0720">Serine protease</keyword>
<dbReference type="InterPro" id="IPR034084">
    <property type="entry name" value="Thermitase-like_dom"/>
</dbReference>
<dbReference type="InterPro" id="IPR050131">
    <property type="entry name" value="Peptidase_S8_subtilisin-like"/>
</dbReference>
<dbReference type="Pfam" id="PF00082">
    <property type="entry name" value="Peptidase_S8"/>
    <property type="match status" value="1"/>
</dbReference>
<evidence type="ECO:0000256" key="5">
    <source>
        <dbReference type="ARBA" id="ARBA00022801"/>
    </source>
</evidence>
<dbReference type="OrthoDB" id="9798386at2"/>
<keyword evidence="5 7" id="KW-0378">Hydrolase</keyword>
<keyword evidence="4 7" id="KW-0645">Protease</keyword>
<gene>
    <name evidence="11" type="ORF">C8J48_1418</name>
</gene>
<dbReference type="PROSITE" id="PS00136">
    <property type="entry name" value="SUBTILASE_ASP"/>
    <property type="match status" value="1"/>
</dbReference>
<keyword evidence="3" id="KW-0964">Secreted</keyword>
<keyword evidence="12" id="KW-1185">Reference proteome</keyword>
<dbReference type="Gene3D" id="3.40.50.200">
    <property type="entry name" value="Peptidase S8/S53 domain"/>
    <property type="match status" value="1"/>
</dbReference>
<evidence type="ECO:0000256" key="3">
    <source>
        <dbReference type="ARBA" id="ARBA00022525"/>
    </source>
</evidence>
<evidence type="ECO:0000313" key="11">
    <source>
        <dbReference type="EMBL" id="PTM58824.1"/>
    </source>
</evidence>
<sequence length="410" mass="44861">MKRELWALFLVFLLITSLSISLWSPTTVESATSESIEKRLIVKYKTKTSENVRQSLVRKRGDQIILESHQLDFLVVEIPEGESSSLAVEQYRKHPDVEYVELDRPGNVDIVTNDLSTPQWNRQKVKAFLPNDPLFSTYQWGLQKIKAPEAWDLTMGSSDVTIAVVDSGVQDDHPDLEGRVIKGYDFVENDWDPQDEYGHGTHIAGIAAATTNNGIGIAGIAPHSKILSVRIFKNETDSGYTSYFAQGIIHAADQGADVITCSFGINEHSPTLEAAVLYAWEKGAVVIGSAGNNPTSKPRYPAAYKPAISVANTDSNDEKAESSNFGEWVDIAAPGTDIISTIIGSQYYEVSGTSMSVPHVAGVAALLASEGYNNEEIRHIIMETADKIPGTGTLWTSGRLNAERAVRYAQ</sequence>
<dbReference type="AlphaFoldDB" id="A0A2T4ZAA7"/>
<dbReference type="EMBL" id="PZZP01000001">
    <property type="protein sequence ID" value="PTM58824.1"/>
    <property type="molecule type" value="Genomic_DNA"/>
</dbReference>
<evidence type="ECO:0000256" key="6">
    <source>
        <dbReference type="ARBA" id="ARBA00022825"/>
    </source>
</evidence>
<dbReference type="SUPFAM" id="SSF52743">
    <property type="entry name" value="Subtilisin-like"/>
    <property type="match status" value="1"/>
</dbReference>
<evidence type="ECO:0000313" key="12">
    <source>
        <dbReference type="Proteomes" id="UP000241639"/>
    </source>
</evidence>
<dbReference type="Gene3D" id="3.30.70.80">
    <property type="entry name" value="Peptidase S8 propeptide/proteinase inhibitor I9"/>
    <property type="match status" value="1"/>
</dbReference>
<dbReference type="PROSITE" id="PS00138">
    <property type="entry name" value="SUBTILASE_SER"/>
    <property type="match status" value="1"/>
</dbReference>
<evidence type="ECO:0000256" key="4">
    <source>
        <dbReference type="ARBA" id="ARBA00022670"/>
    </source>
</evidence>
<dbReference type="PANTHER" id="PTHR43806:SF11">
    <property type="entry name" value="CEREVISIN-RELATED"/>
    <property type="match status" value="1"/>
</dbReference>
<comment type="caution">
    <text evidence="11">The sequence shown here is derived from an EMBL/GenBank/DDBJ whole genome shotgun (WGS) entry which is preliminary data.</text>
</comment>
<dbReference type="InterPro" id="IPR054399">
    <property type="entry name" value="Fervidolysin-like_N_prodom"/>
</dbReference>
<dbReference type="GO" id="GO:0005576">
    <property type="term" value="C:extracellular region"/>
    <property type="evidence" value="ECO:0007669"/>
    <property type="project" value="UniProtKB-SubCell"/>
</dbReference>
<dbReference type="PANTHER" id="PTHR43806">
    <property type="entry name" value="PEPTIDASE S8"/>
    <property type="match status" value="1"/>
</dbReference>
<protein>
    <submittedName>
        <fullName evidence="11">Thermitase</fullName>
    </submittedName>
</protein>
<dbReference type="PROSITE" id="PS00137">
    <property type="entry name" value="SUBTILASE_HIS"/>
    <property type="match status" value="1"/>
</dbReference>
<dbReference type="InterPro" id="IPR023828">
    <property type="entry name" value="Peptidase_S8_Ser-AS"/>
</dbReference>
<dbReference type="Proteomes" id="UP000241639">
    <property type="component" value="Unassembled WGS sequence"/>
</dbReference>
<evidence type="ECO:0000259" key="10">
    <source>
        <dbReference type="Pfam" id="PF22148"/>
    </source>
</evidence>
<dbReference type="PROSITE" id="PS51892">
    <property type="entry name" value="SUBTILASE"/>
    <property type="match status" value="1"/>
</dbReference>
<dbReference type="PRINTS" id="PR00723">
    <property type="entry name" value="SUBTILISIN"/>
</dbReference>
<dbReference type="GO" id="GO:0006508">
    <property type="term" value="P:proteolysis"/>
    <property type="evidence" value="ECO:0007669"/>
    <property type="project" value="UniProtKB-KW"/>
</dbReference>
<evidence type="ECO:0000259" key="9">
    <source>
        <dbReference type="Pfam" id="PF00082"/>
    </source>
</evidence>
<dbReference type="InterPro" id="IPR036852">
    <property type="entry name" value="Peptidase_S8/S53_dom_sf"/>
</dbReference>
<dbReference type="CDD" id="cd07484">
    <property type="entry name" value="Peptidases_S8_Thermitase_like"/>
    <property type="match status" value="1"/>
</dbReference>
<dbReference type="InterPro" id="IPR000209">
    <property type="entry name" value="Peptidase_S8/S53_dom"/>
</dbReference>
<dbReference type="Pfam" id="PF22148">
    <property type="entry name" value="Fervidolysin_NPro-like"/>
    <property type="match status" value="1"/>
</dbReference>
<evidence type="ECO:0000256" key="7">
    <source>
        <dbReference type="PROSITE-ProRule" id="PRU01240"/>
    </source>
</evidence>
<name>A0A2T4ZAA7_9BACL</name>